<accession>A0AA38P0D4</accession>
<feature type="region of interest" description="Disordered" evidence="1">
    <location>
        <begin position="307"/>
        <end position="328"/>
    </location>
</feature>
<evidence type="ECO:0000313" key="3">
    <source>
        <dbReference type="Proteomes" id="UP001163846"/>
    </source>
</evidence>
<evidence type="ECO:0008006" key="4">
    <source>
        <dbReference type="Google" id="ProtNLM"/>
    </source>
</evidence>
<evidence type="ECO:0000313" key="2">
    <source>
        <dbReference type="EMBL" id="KAJ3833993.1"/>
    </source>
</evidence>
<gene>
    <name evidence="2" type="ORF">F5878DRAFT_379401</name>
</gene>
<feature type="compositionally biased region" description="Basic residues" evidence="1">
    <location>
        <begin position="316"/>
        <end position="327"/>
    </location>
</feature>
<proteinExistence type="predicted"/>
<organism evidence="2 3">
    <name type="scientific">Lentinula raphanica</name>
    <dbReference type="NCBI Taxonomy" id="153919"/>
    <lineage>
        <taxon>Eukaryota</taxon>
        <taxon>Fungi</taxon>
        <taxon>Dikarya</taxon>
        <taxon>Basidiomycota</taxon>
        <taxon>Agaricomycotina</taxon>
        <taxon>Agaricomycetes</taxon>
        <taxon>Agaricomycetidae</taxon>
        <taxon>Agaricales</taxon>
        <taxon>Marasmiineae</taxon>
        <taxon>Omphalotaceae</taxon>
        <taxon>Lentinula</taxon>
    </lineage>
</organism>
<evidence type="ECO:0000256" key="1">
    <source>
        <dbReference type="SAM" id="MobiDB-lite"/>
    </source>
</evidence>
<feature type="compositionally biased region" description="Low complexity" evidence="1">
    <location>
        <begin position="132"/>
        <end position="151"/>
    </location>
</feature>
<dbReference type="Proteomes" id="UP001163846">
    <property type="component" value="Unassembled WGS sequence"/>
</dbReference>
<comment type="caution">
    <text evidence="2">The sequence shown here is derived from an EMBL/GenBank/DDBJ whole genome shotgun (WGS) entry which is preliminary data.</text>
</comment>
<dbReference type="EMBL" id="MU806599">
    <property type="protein sequence ID" value="KAJ3833993.1"/>
    <property type="molecule type" value="Genomic_DNA"/>
</dbReference>
<sequence length="1113" mass="122082">MGDTLKRWENLSALNGLRWPQNAQQPNCPRRLDRDDLPSRFCAQWLAIQHSLPISTPVPFFPMMYKIFQLFYSSIPSSCFISLIFSSRITSHMDHSQWLQQSLQAMIANNPQLFLQVLQQSQSFPGASAPIPQLAQSQLPSTPSSAPLSATPVPAHLAAAPTPAPAPAPAPLSAAPVPALSAAAPTPAAAPVPALSAAAPTPAAAPAPAPLLAAPAPMPLLAASASLSNPSFPPALAALAPPPQPQMQPISTYVSPMSMLSSVTARSNHSGPSYSSSSSSSAPPPSLPSSITAIQNANRDRLGHAAHTLNQTNTATKKKRGSGKKAPRLYGVVESPKVEDAVAIANDGTGVVSLVVLVYPPRLTPDEYVAFGLPIELHHYVQNRDAFQFVLESLGLLHRFDNLPLNTKVVDLLEALQSSLAQNGWSFPVNQDVSPFFSRHERLAIQLLRFSGKGNTNNNAKTPRLSPGMITSPDMTLHQVVFNTDDYGIAKYVITNNKKFILHTIIRSPNVSLEINLAEKGLGSDSTTRRHYCLSKRIYGIFRSDINAHVDEGYSALDEDEIELGCTRDDSDTDDEEVGVVARMLHDNSETPLTSRNTVRNSPLSQTTILREDMGTAAGILWETDWVSDQVTDGNPSFSDRSRLFEIVTDRIRAATQTEPLGFSVKGENPHQMLAAYTALVQQAIDQEDFSALLSENRHFQLIAIDNHGEETFITSGPGVEKEVMNLFFKTKIESHIDDYLVEVIDGYMTLSTVPISSAADLSAAKKSELTLFGAAIGLSLVHGIYPGKINPLLLVYLLNSSNLKSLTKQIVKEVFPELHQILTRWIELDYSNDDLLSFQPHFAIHHNASVSALYGRSERHHRSLAWTMLHNAIIGPVTTDHPYFKAFVEGLLLPCKPIGFDLSKIAACFDKGTSEFVLSLLETHITGNYYALRLEYSDRTSPATRSALRDAYEILPEWDGSEFQDIFREFLQGSGLPCPSLMAELQGRFDDVVSLDAVSEKSYRMKMFCWATTGSPHILIDDMPIEVALVDDGDPLYFSIQSHREDERARLLNHGTISFKTCTRTMQIPASYLLKLLTASYDSRSEPRNVKDSIFQWFLVQILSGIGSYNVI</sequence>
<feature type="compositionally biased region" description="Low complexity" evidence="1">
    <location>
        <begin position="267"/>
        <end position="281"/>
    </location>
</feature>
<dbReference type="AlphaFoldDB" id="A0AA38P0D4"/>
<protein>
    <recommendedName>
        <fullName evidence="4">HECT domain-containing protein</fullName>
    </recommendedName>
</protein>
<feature type="region of interest" description="Disordered" evidence="1">
    <location>
        <begin position="129"/>
        <end position="151"/>
    </location>
</feature>
<reference evidence="2" key="1">
    <citation type="submission" date="2022-08" db="EMBL/GenBank/DDBJ databases">
        <authorList>
            <consortium name="DOE Joint Genome Institute"/>
            <person name="Min B."/>
            <person name="Riley R."/>
            <person name="Sierra-Patev S."/>
            <person name="Naranjo-Ortiz M."/>
            <person name="Looney B."/>
            <person name="Konkel Z."/>
            <person name="Slot J.C."/>
            <person name="Sakamoto Y."/>
            <person name="Steenwyk J.L."/>
            <person name="Rokas A."/>
            <person name="Carro J."/>
            <person name="Camarero S."/>
            <person name="Ferreira P."/>
            <person name="Molpeceres G."/>
            <person name="Ruiz-Duenas F.J."/>
            <person name="Serrano A."/>
            <person name="Henrissat B."/>
            <person name="Drula E."/>
            <person name="Hughes K.W."/>
            <person name="Mata J.L."/>
            <person name="Ishikawa N.K."/>
            <person name="Vargas-Isla R."/>
            <person name="Ushijima S."/>
            <person name="Smith C.A."/>
            <person name="Ahrendt S."/>
            <person name="Andreopoulos W."/>
            <person name="He G."/>
            <person name="Labutti K."/>
            <person name="Lipzen A."/>
            <person name="Ng V."/>
            <person name="Sandor L."/>
            <person name="Barry K."/>
            <person name="Martinez A.T."/>
            <person name="Xiao Y."/>
            <person name="Gibbons J.G."/>
            <person name="Terashima K."/>
            <person name="Hibbett D.S."/>
            <person name="Grigoriev I.V."/>
        </authorList>
    </citation>
    <scope>NUCLEOTIDE SEQUENCE</scope>
    <source>
        <strain evidence="2">TFB9207</strain>
    </source>
</reference>
<name>A0AA38P0D4_9AGAR</name>
<keyword evidence="3" id="KW-1185">Reference proteome</keyword>
<feature type="region of interest" description="Disordered" evidence="1">
    <location>
        <begin position="264"/>
        <end position="291"/>
    </location>
</feature>